<dbReference type="Gene3D" id="3.40.50.150">
    <property type="entry name" value="Vaccinia Virus protein VP39"/>
    <property type="match status" value="1"/>
</dbReference>
<dbReference type="AlphaFoldDB" id="A0A183BU08"/>
<dbReference type="WBParaSite" id="GPLIN_000409400">
    <property type="protein sequence ID" value="GPLIN_000409400"/>
    <property type="gene ID" value="GPLIN_000409400"/>
</dbReference>
<evidence type="ECO:0000313" key="2">
    <source>
        <dbReference type="WBParaSite" id="GPLIN_000409400"/>
    </source>
</evidence>
<reference evidence="1" key="2">
    <citation type="submission" date="2014-05" db="EMBL/GenBank/DDBJ databases">
        <title>The genome and life-stage specific transcriptomes of Globodera pallida elucidate key aspects of plant parasitism by a cyst nematode.</title>
        <authorList>
            <person name="Cotton J.A."/>
            <person name="Lilley C.J."/>
            <person name="Jones L.M."/>
            <person name="Kikuchi T."/>
            <person name="Reid A.J."/>
            <person name="Thorpe P."/>
            <person name="Tsai I.J."/>
            <person name="Beasley H."/>
            <person name="Blok V."/>
            <person name="Cock P.J.A."/>
            <person name="Van den Akker S.E."/>
            <person name="Holroyd N."/>
            <person name="Hunt M."/>
            <person name="Mantelin S."/>
            <person name="Naghra H."/>
            <person name="Pain A."/>
            <person name="Palomares-Rius J.E."/>
            <person name="Zarowiecki M."/>
            <person name="Berriman M."/>
            <person name="Jones J.T."/>
            <person name="Urwin P.E."/>
        </authorList>
    </citation>
    <scope>NUCLEOTIDE SEQUENCE [LARGE SCALE GENOMIC DNA]</scope>
    <source>
        <strain evidence="1">Lindley</strain>
    </source>
</reference>
<evidence type="ECO:0000313" key="1">
    <source>
        <dbReference type="Proteomes" id="UP000050741"/>
    </source>
</evidence>
<reference evidence="2" key="3">
    <citation type="submission" date="2016-06" db="UniProtKB">
        <authorList>
            <consortium name="WormBaseParasite"/>
        </authorList>
    </citation>
    <scope>IDENTIFICATION</scope>
</reference>
<dbReference type="SUPFAM" id="SSF53335">
    <property type="entry name" value="S-adenosyl-L-methionine-dependent methyltransferases"/>
    <property type="match status" value="1"/>
</dbReference>
<sequence>MFVTGCVQLASTERTRRTLMVGLGGASVPNFLVEMDPNHQVVSVELEPAVEYIARKWFGLVQSPSQKVVVRDGVDFIQQWTESGTLIVNVFAKDDVNTSSVAEGRQFLIELFRNHIGGHCYYMALTYFNNKLLVCSLALSANAPMTEKLFRERMNALPEWLQRELATAEVRIEEEAWRKPTRVEM</sequence>
<name>A0A183BU08_GLOPA</name>
<keyword evidence="1" id="KW-1185">Reference proteome</keyword>
<reference evidence="1" key="1">
    <citation type="submission" date="2013-12" db="EMBL/GenBank/DDBJ databases">
        <authorList>
            <person name="Aslett M."/>
        </authorList>
    </citation>
    <scope>NUCLEOTIDE SEQUENCE [LARGE SCALE GENOMIC DNA]</scope>
    <source>
        <strain evidence="1">Lindley</strain>
    </source>
</reference>
<accession>A0A183BU08</accession>
<protein>
    <submittedName>
        <fullName evidence="2">PABS domain-containing protein</fullName>
    </submittedName>
</protein>
<organism evidence="1 2">
    <name type="scientific">Globodera pallida</name>
    <name type="common">Potato cyst nematode worm</name>
    <name type="synonym">Heterodera pallida</name>
    <dbReference type="NCBI Taxonomy" id="36090"/>
    <lineage>
        <taxon>Eukaryota</taxon>
        <taxon>Metazoa</taxon>
        <taxon>Ecdysozoa</taxon>
        <taxon>Nematoda</taxon>
        <taxon>Chromadorea</taxon>
        <taxon>Rhabditida</taxon>
        <taxon>Tylenchina</taxon>
        <taxon>Tylenchomorpha</taxon>
        <taxon>Tylenchoidea</taxon>
        <taxon>Heteroderidae</taxon>
        <taxon>Heteroderinae</taxon>
        <taxon>Globodera</taxon>
    </lineage>
</organism>
<dbReference type="Proteomes" id="UP000050741">
    <property type="component" value="Unassembled WGS sequence"/>
</dbReference>
<proteinExistence type="predicted"/>
<dbReference type="InterPro" id="IPR029063">
    <property type="entry name" value="SAM-dependent_MTases_sf"/>
</dbReference>